<accession>A0A8S9LP03</accession>
<dbReference type="EMBL" id="QGKW02000276">
    <property type="protein sequence ID" value="KAF2607689.1"/>
    <property type="molecule type" value="Genomic_DNA"/>
</dbReference>
<sequence length="57" mass="6518">MYTSLLQTLLPSLLYLRLYQNVHLIFASTPYVENCNSCQVPGCKFQVQTDPVIVLKL</sequence>
<gene>
    <name evidence="1" type="ORF">F2Q68_00044740</name>
</gene>
<reference evidence="1" key="1">
    <citation type="submission" date="2019-12" db="EMBL/GenBank/DDBJ databases">
        <title>Genome sequencing and annotation of Brassica cretica.</title>
        <authorList>
            <person name="Studholme D.J."/>
            <person name="Sarris P.F."/>
        </authorList>
    </citation>
    <scope>NUCLEOTIDE SEQUENCE</scope>
    <source>
        <strain evidence="1">PFS-001/15</strain>
        <tissue evidence="1">Leaf</tissue>
    </source>
</reference>
<dbReference type="Proteomes" id="UP000712281">
    <property type="component" value="Unassembled WGS sequence"/>
</dbReference>
<proteinExistence type="predicted"/>
<protein>
    <submittedName>
        <fullName evidence="1">Uncharacterized protein</fullName>
    </submittedName>
</protein>
<evidence type="ECO:0000313" key="2">
    <source>
        <dbReference type="Proteomes" id="UP000712281"/>
    </source>
</evidence>
<name>A0A8S9LP03_BRACR</name>
<dbReference type="AlphaFoldDB" id="A0A8S9LP03"/>
<comment type="caution">
    <text evidence="1">The sequence shown here is derived from an EMBL/GenBank/DDBJ whole genome shotgun (WGS) entry which is preliminary data.</text>
</comment>
<organism evidence="1 2">
    <name type="scientific">Brassica cretica</name>
    <name type="common">Mustard</name>
    <dbReference type="NCBI Taxonomy" id="69181"/>
    <lineage>
        <taxon>Eukaryota</taxon>
        <taxon>Viridiplantae</taxon>
        <taxon>Streptophyta</taxon>
        <taxon>Embryophyta</taxon>
        <taxon>Tracheophyta</taxon>
        <taxon>Spermatophyta</taxon>
        <taxon>Magnoliopsida</taxon>
        <taxon>eudicotyledons</taxon>
        <taxon>Gunneridae</taxon>
        <taxon>Pentapetalae</taxon>
        <taxon>rosids</taxon>
        <taxon>malvids</taxon>
        <taxon>Brassicales</taxon>
        <taxon>Brassicaceae</taxon>
        <taxon>Brassiceae</taxon>
        <taxon>Brassica</taxon>
    </lineage>
</organism>
<evidence type="ECO:0000313" key="1">
    <source>
        <dbReference type="EMBL" id="KAF2607689.1"/>
    </source>
</evidence>